<dbReference type="PANTHER" id="PTHR43313:SF1">
    <property type="entry name" value="3BETA-HYDROXYSTEROID DEHYDROGENASE DHS-16"/>
    <property type="match status" value="1"/>
</dbReference>
<evidence type="ECO:0000256" key="2">
    <source>
        <dbReference type="RuleBase" id="RU000363"/>
    </source>
</evidence>
<dbReference type="Gene3D" id="3.40.50.720">
    <property type="entry name" value="NAD(P)-binding Rossmann-like Domain"/>
    <property type="match status" value="1"/>
</dbReference>
<organism evidence="3 4">
    <name type="scientific">Cellulomonas biazotea</name>
    <dbReference type="NCBI Taxonomy" id="1709"/>
    <lineage>
        <taxon>Bacteria</taxon>
        <taxon>Bacillati</taxon>
        <taxon>Actinomycetota</taxon>
        <taxon>Actinomycetes</taxon>
        <taxon>Micrococcales</taxon>
        <taxon>Cellulomonadaceae</taxon>
        <taxon>Cellulomonas</taxon>
    </lineage>
</organism>
<reference evidence="3 4" key="1">
    <citation type="submission" date="2019-01" db="EMBL/GenBank/DDBJ databases">
        <title>Draft genome sequence of Cellulomonas takizawaensis strain TKZ-21.</title>
        <authorList>
            <person name="Yamamura H."/>
            <person name="Hayashi T."/>
            <person name="Hamada M."/>
            <person name="Serisawa Y."/>
            <person name="Matsuyama K."/>
            <person name="Nakagawa Y."/>
            <person name="Otoguro M."/>
            <person name="Yanagida F."/>
            <person name="Hayakawa M."/>
        </authorList>
    </citation>
    <scope>NUCLEOTIDE SEQUENCE [LARGE SCALE GENOMIC DNA]</scope>
    <source>
        <strain evidence="3 4">NBRC12680</strain>
    </source>
</reference>
<keyword evidence="4" id="KW-1185">Reference proteome</keyword>
<dbReference type="EMBL" id="BIMR01000124">
    <property type="protein sequence ID" value="GCE76706.1"/>
    <property type="molecule type" value="Genomic_DNA"/>
</dbReference>
<name>A0A402DRK7_9CELL</name>
<evidence type="ECO:0000256" key="1">
    <source>
        <dbReference type="ARBA" id="ARBA00006484"/>
    </source>
</evidence>
<dbReference type="Proteomes" id="UP000289954">
    <property type="component" value="Unassembled WGS sequence"/>
</dbReference>
<dbReference type="PANTHER" id="PTHR43313">
    <property type="entry name" value="SHORT-CHAIN DEHYDROGENASE/REDUCTASE FAMILY 9C"/>
    <property type="match status" value="1"/>
</dbReference>
<dbReference type="Pfam" id="PF00106">
    <property type="entry name" value="adh_short"/>
    <property type="match status" value="1"/>
</dbReference>
<proteinExistence type="inferred from homology"/>
<comment type="caution">
    <text evidence="3">The sequence shown here is derived from an EMBL/GenBank/DDBJ whole genome shotgun (WGS) entry which is preliminary data.</text>
</comment>
<protein>
    <submittedName>
        <fullName evidence="3">Short-chain dehydrogenase</fullName>
    </submittedName>
</protein>
<dbReference type="GO" id="GO:0016491">
    <property type="term" value="F:oxidoreductase activity"/>
    <property type="evidence" value="ECO:0007669"/>
    <property type="project" value="TreeGrafter"/>
</dbReference>
<dbReference type="AlphaFoldDB" id="A0A402DRK7"/>
<comment type="similarity">
    <text evidence="1 2">Belongs to the short-chain dehydrogenases/reductases (SDR) family.</text>
</comment>
<dbReference type="InterPro" id="IPR020904">
    <property type="entry name" value="Sc_DH/Rdtase_CS"/>
</dbReference>
<evidence type="ECO:0000313" key="4">
    <source>
        <dbReference type="Proteomes" id="UP000289954"/>
    </source>
</evidence>
<gene>
    <name evidence="3" type="ORF">CBZ_17620</name>
</gene>
<evidence type="ECO:0000313" key="3">
    <source>
        <dbReference type="EMBL" id="GCE76706.1"/>
    </source>
</evidence>
<dbReference type="GO" id="GO:0008202">
    <property type="term" value="P:steroid metabolic process"/>
    <property type="evidence" value="ECO:0007669"/>
    <property type="project" value="TreeGrafter"/>
</dbReference>
<dbReference type="PRINTS" id="PR00080">
    <property type="entry name" value="SDRFAMILY"/>
</dbReference>
<sequence>MLVTGASTGIGRATTAALVAARFHVWATVRRPVDAESLRAEHGDAVTTLVMDVTDEAAVRDAGERVVASGPLFALVNNVGAALPGPLEHLPLDVFRRQLEVNLVGQLAVTQAVLPALRASRDLGQDARIVMIGSIGGRIAGPMLGAYNAAKFGLVGLCGSLRAELAPSGIRVVLVEPGRVATPIRSRGEAAGQVVSDGMPPEALARYRGQIDDAVANARRSAVHGAPPERVAAVVVRALLDRNPAPRRVVGRDARVAAALVRALPHRVLYRLTAARR</sequence>
<dbReference type="PRINTS" id="PR00081">
    <property type="entry name" value="GDHRDH"/>
</dbReference>
<dbReference type="InterPro" id="IPR002347">
    <property type="entry name" value="SDR_fam"/>
</dbReference>
<dbReference type="SUPFAM" id="SSF51735">
    <property type="entry name" value="NAD(P)-binding Rossmann-fold domains"/>
    <property type="match status" value="1"/>
</dbReference>
<dbReference type="InterPro" id="IPR036291">
    <property type="entry name" value="NAD(P)-bd_dom_sf"/>
</dbReference>
<accession>A0A402DRK7</accession>
<dbReference type="PROSITE" id="PS00061">
    <property type="entry name" value="ADH_SHORT"/>
    <property type="match status" value="1"/>
</dbReference>